<comment type="caution">
    <text evidence="2">The sequence shown here is derived from an EMBL/GenBank/DDBJ whole genome shotgun (WGS) entry which is preliminary data.</text>
</comment>
<dbReference type="GO" id="GO:0016301">
    <property type="term" value="F:kinase activity"/>
    <property type="evidence" value="ECO:0007669"/>
    <property type="project" value="UniProtKB-KW"/>
</dbReference>
<feature type="compositionally biased region" description="Low complexity" evidence="1">
    <location>
        <begin position="86"/>
        <end position="107"/>
    </location>
</feature>
<gene>
    <name evidence="2" type="ORF">BESB_039050</name>
</gene>
<feature type="compositionally biased region" description="Low complexity" evidence="1">
    <location>
        <begin position="1"/>
        <end position="12"/>
    </location>
</feature>
<keyword evidence="3" id="KW-1185">Reference proteome</keyword>
<accession>A0A2A9MNI5</accession>
<dbReference type="VEuPathDB" id="ToxoDB:BESB_039050"/>
<name>A0A2A9MNI5_BESBE</name>
<reference evidence="2 3" key="1">
    <citation type="submission" date="2017-09" db="EMBL/GenBank/DDBJ databases">
        <title>Genome sequencing of Besnoitia besnoiti strain Bb-Ger1.</title>
        <authorList>
            <person name="Schares G."/>
            <person name="Venepally P."/>
            <person name="Lorenzi H.A."/>
        </authorList>
    </citation>
    <scope>NUCLEOTIDE SEQUENCE [LARGE SCALE GENOMIC DNA]</scope>
    <source>
        <strain evidence="2 3">Bb-Ger1</strain>
    </source>
</reference>
<feature type="compositionally biased region" description="Polar residues" evidence="1">
    <location>
        <begin position="53"/>
        <end position="63"/>
    </location>
</feature>
<dbReference type="EMBL" id="NWUJ01000002">
    <property type="protein sequence ID" value="PFH37447.1"/>
    <property type="molecule type" value="Genomic_DNA"/>
</dbReference>
<dbReference type="AlphaFoldDB" id="A0A2A9MNI5"/>
<sequence>MIPSSASSTSSRASDDCPGRPPLSRTSLAPSGLAPLPSSASSQPSPTQAKSQRSSLSRATSLTHAPRVSRLRSTSGASVCEVGKMASFPPHSSVSAASAVASQPGAVKEGTGVSEGTGAGRAQSPATHLGVRQAQSGGCP</sequence>
<keyword evidence="2" id="KW-0808">Transferase</keyword>
<protein>
    <submittedName>
        <fullName evidence="2">Pantothenate kinase</fullName>
    </submittedName>
</protein>
<dbReference type="GeneID" id="40308886"/>
<evidence type="ECO:0000313" key="2">
    <source>
        <dbReference type="EMBL" id="PFH37447.1"/>
    </source>
</evidence>
<feature type="region of interest" description="Disordered" evidence="1">
    <location>
        <begin position="1"/>
        <end position="140"/>
    </location>
</feature>
<feature type="compositionally biased region" description="Low complexity" evidence="1">
    <location>
        <begin position="27"/>
        <end position="52"/>
    </location>
</feature>
<dbReference type="KEGG" id="bbes:BESB_039050"/>
<dbReference type="Proteomes" id="UP000224006">
    <property type="component" value="Chromosome II"/>
</dbReference>
<dbReference type="RefSeq" id="XP_029221456.1">
    <property type="nucleotide sequence ID" value="XM_029362491.1"/>
</dbReference>
<keyword evidence="2" id="KW-0418">Kinase</keyword>
<evidence type="ECO:0000256" key="1">
    <source>
        <dbReference type="SAM" id="MobiDB-lite"/>
    </source>
</evidence>
<organism evidence="2 3">
    <name type="scientific">Besnoitia besnoiti</name>
    <name type="common">Apicomplexan protozoan</name>
    <dbReference type="NCBI Taxonomy" id="94643"/>
    <lineage>
        <taxon>Eukaryota</taxon>
        <taxon>Sar</taxon>
        <taxon>Alveolata</taxon>
        <taxon>Apicomplexa</taxon>
        <taxon>Conoidasida</taxon>
        <taxon>Coccidia</taxon>
        <taxon>Eucoccidiorida</taxon>
        <taxon>Eimeriorina</taxon>
        <taxon>Sarcocystidae</taxon>
        <taxon>Besnoitia</taxon>
    </lineage>
</organism>
<proteinExistence type="predicted"/>
<evidence type="ECO:0000313" key="3">
    <source>
        <dbReference type="Proteomes" id="UP000224006"/>
    </source>
</evidence>